<dbReference type="AlphaFoldDB" id="A0A0F5H1F3"/>
<protein>
    <recommendedName>
        <fullName evidence="1">ABM domain-containing protein</fullName>
    </recommendedName>
</protein>
<organism evidence="2 3">
    <name type="scientific">Mycoplasmopsis meleagridis ATCC 25294</name>
    <dbReference type="NCBI Taxonomy" id="1264554"/>
    <lineage>
        <taxon>Bacteria</taxon>
        <taxon>Bacillati</taxon>
        <taxon>Mycoplasmatota</taxon>
        <taxon>Mycoplasmoidales</taxon>
        <taxon>Metamycoplasmataceae</taxon>
        <taxon>Mycoplasmopsis</taxon>
    </lineage>
</organism>
<evidence type="ECO:0000313" key="3">
    <source>
        <dbReference type="Proteomes" id="UP000033750"/>
    </source>
</evidence>
<evidence type="ECO:0000313" key="2">
    <source>
        <dbReference type="EMBL" id="KKB26692.1"/>
    </source>
</evidence>
<dbReference type="InterPro" id="IPR007138">
    <property type="entry name" value="ABM_dom"/>
</dbReference>
<dbReference type="PATRIC" id="fig|1264554.4.peg.105"/>
<keyword evidence="3" id="KW-1185">Reference proteome</keyword>
<comment type="caution">
    <text evidence="2">The sequence shown here is derived from an EMBL/GenBank/DDBJ whole genome shotgun (WGS) entry which is preliminary data.</text>
</comment>
<sequence>MIFIISKELKIKKEMKANFLEKINAWIIATKKQELNLSIDGMWKDQNHFLIIERWSTEESYEKYISSELHKNLWREIKPSLLSNPYLNKFKTISW</sequence>
<dbReference type="STRING" id="29561.MM26B8_05000"/>
<proteinExistence type="predicted"/>
<dbReference type="Proteomes" id="UP000033750">
    <property type="component" value="Unassembled WGS sequence"/>
</dbReference>
<evidence type="ECO:0000259" key="1">
    <source>
        <dbReference type="Pfam" id="PF03992"/>
    </source>
</evidence>
<dbReference type="EMBL" id="JZXN01000017">
    <property type="protein sequence ID" value="KKB26692.1"/>
    <property type="molecule type" value="Genomic_DNA"/>
</dbReference>
<reference evidence="2 3" key="1">
    <citation type="submission" date="2015-03" db="EMBL/GenBank/DDBJ databases">
        <title>Genome sequence of Mycoplasma meleagridis strain ATCC 25294.</title>
        <authorList>
            <person name="Yacoub E."/>
            <person name="Blanchard A."/>
            <person name="Sirand-Pugnet P."/>
            <person name="Mardassi B.B.A."/>
        </authorList>
    </citation>
    <scope>NUCLEOTIDE SEQUENCE [LARGE SCALE GENOMIC DNA]</scope>
    <source>
        <strain evidence="2 3">ATCC 25294</strain>
    </source>
</reference>
<name>A0A0F5H1F3_9BACT</name>
<accession>A0A0F5H1F3</accession>
<dbReference type="InterPro" id="IPR011008">
    <property type="entry name" value="Dimeric_a/b-barrel"/>
</dbReference>
<gene>
    <name evidence="2" type="ORF">MMELEA_00740</name>
</gene>
<feature type="domain" description="ABM" evidence="1">
    <location>
        <begin position="3"/>
        <end position="72"/>
    </location>
</feature>
<dbReference type="Pfam" id="PF03992">
    <property type="entry name" value="ABM"/>
    <property type="match status" value="1"/>
</dbReference>
<dbReference type="Gene3D" id="3.30.70.100">
    <property type="match status" value="1"/>
</dbReference>
<dbReference type="SUPFAM" id="SSF54909">
    <property type="entry name" value="Dimeric alpha+beta barrel"/>
    <property type="match status" value="1"/>
</dbReference>